<dbReference type="OrthoDB" id="3213425at2"/>
<keyword evidence="2" id="KW-1185">Reference proteome</keyword>
<evidence type="ECO:0008006" key="3">
    <source>
        <dbReference type="Google" id="ProtNLM"/>
    </source>
</evidence>
<gene>
    <name evidence="1" type="ORF">GA0070616_0138</name>
</gene>
<accession>A0A1C6R7W3</accession>
<organism evidence="1 2">
    <name type="scientific">Micromonospora nigra</name>
    <dbReference type="NCBI Taxonomy" id="145857"/>
    <lineage>
        <taxon>Bacteria</taxon>
        <taxon>Bacillati</taxon>
        <taxon>Actinomycetota</taxon>
        <taxon>Actinomycetes</taxon>
        <taxon>Micromonosporales</taxon>
        <taxon>Micromonosporaceae</taxon>
        <taxon>Micromonospora</taxon>
    </lineage>
</organism>
<dbReference type="STRING" id="145857.GA0070616_0138"/>
<evidence type="ECO:0000313" key="1">
    <source>
        <dbReference type="EMBL" id="SCL13135.1"/>
    </source>
</evidence>
<protein>
    <recommendedName>
        <fullName evidence="3">Transcriptional regulator</fullName>
    </recommendedName>
</protein>
<dbReference type="RefSeq" id="WP_091074790.1">
    <property type="nucleotide sequence ID" value="NZ_FMHT01000002.1"/>
</dbReference>
<name>A0A1C6R7W3_9ACTN</name>
<proteinExistence type="predicted"/>
<evidence type="ECO:0000313" key="2">
    <source>
        <dbReference type="Proteomes" id="UP000199699"/>
    </source>
</evidence>
<dbReference type="Proteomes" id="UP000199699">
    <property type="component" value="Unassembled WGS sequence"/>
</dbReference>
<dbReference type="EMBL" id="FMHT01000002">
    <property type="protein sequence ID" value="SCL13135.1"/>
    <property type="molecule type" value="Genomic_DNA"/>
</dbReference>
<dbReference type="AlphaFoldDB" id="A0A1C6R7W3"/>
<reference evidence="1 2" key="1">
    <citation type="submission" date="2016-06" db="EMBL/GenBank/DDBJ databases">
        <authorList>
            <person name="Kjaerup R.B."/>
            <person name="Dalgaard T.S."/>
            <person name="Juul-Madsen H.R."/>
        </authorList>
    </citation>
    <scope>NUCLEOTIDE SEQUENCE [LARGE SCALE GENOMIC DNA]</scope>
    <source>
        <strain evidence="1 2">DSM 43818</strain>
    </source>
</reference>
<sequence length="473" mass="49847">MRLPSRIVNPVLAVLLDGSGFTSLDEFAAAVNALANQEYGLHLSYDHVGVKRWLSGGTCRQPEVVAEVLSRAWGVEIPVAVIWPQSRGGAPPAAPHLVPCVAPRTLDELAAYIGSDMLTRRALLTDAIAFTAGEALSDPLLRWLAGPAGRLPDSSAPTSHRLTISTVTRIEAATAAFGAEDAAIGGGLSREAAVGQLKHAVDLLRETSYTDAVGNRMLAAIAELAGMAGWMSHDVQMAGPAQRYFTLGLQAARESTDRRSTLLQVSLLADMARQMRDLGHPATGLQLVDAALALLPRGRYPAAAAMLWNLRARMLGPLGPSSISELKHAVRLAEDLLADADPGDDDLLAYTGRAELAGNAALAWQDAAGHIPALAAHAEEQALAALEARSPGYSRSTVFDQICLSTARFTGIDPDQAATDGHQAIDLAAEVATSARVLDRLSSLLTHSAPHAARPTVRAFRERLIVTLRAAAA</sequence>